<sequence>MTWRQKQNLRKLELSTKVMLKKDSDAELFSPSSEEYITAEREAKSGEQARLKETQEQYRVLDRNMLRKINLTHALESPQEELNRKQAITADIAKEIGKRKLY</sequence>
<dbReference type="AlphaFoldDB" id="A0AA43QV60"/>
<dbReference type="Proteomes" id="UP001161017">
    <property type="component" value="Unassembled WGS sequence"/>
</dbReference>
<proteinExistence type="predicted"/>
<dbReference type="EMBL" id="JAPUFD010000016">
    <property type="protein sequence ID" value="MDI1491831.1"/>
    <property type="molecule type" value="Genomic_DNA"/>
</dbReference>
<evidence type="ECO:0000313" key="1">
    <source>
        <dbReference type="EMBL" id="MDI1491831.1"/>
    </source>
</evidence>
<gene>
    <name evidence="1" type="ORF">OHK93_003042</name>
</gene>
<evidence type="ECO:0000313" key="2">
    <source>
        <dbReference type="Proteomes" id="UP001161017"/>
    </source>
</evidence>
<reference evidence="1" key="1">
    <citation type="journal article" date="2023" name="Genome Biol. Evol.">
        <title>First Whole Genome Sequence and Flow Cytometry Genome Size Data for the Lichen-Forming Fungus Ramalina farinacea (Ascomycota).</title>
        <authorList>
            <person name="Llewellyn T."/>
            <person name="Mian S."/>
            <person name="Hill R."/>
            <person name="Leitch I.J."/>
            <person name="Gaya E."/>
        </authorList>
    </citation>
    <scope>NUCLEOTIDE SEQUENCE</scope>
    <source>
        <strain evidence="1">LIQ254RAFAR</strain>
    </source>
</reference>
<keyword evidence="2" id="KW-1185">Reference proteome</keyword>
<accession>A0AA43QV60</accession>
<comment type="caution">
    <text evidence="1">The sequence shown here is derived from an EMBL/GenBank/DDBJ whole genome shotgun (WGS) entry which is preliminary data.</text>
</comment>
<organism evidence="1 2">
    <name type="scientific">Ramalina farinacea</name>
    <dbReference type="NCBI Taxonomy" id="258253"/>
    <lineage>
        <taxon>Eukaryota</taxon>
        <taxon>Fungi</taxon>
        <taxon>Dikarya</taxon>
        <taxon>Ascomycota</taxon>
        <taxon>Pezizomycotina</taxon>
        <taxon>Lecanoromycetes</taxon>
        <taxon>OSLEUM clade</taxon>
        <taxon>Lecanoromycetidae</taxon>
        <taxon>Lecanorales</taxon>
        <taxon>Lecanorineae</taxon>
        <taxon>Ramalinaceae</taxon>
        <taxon>Ramalina</taxon>
    </lineage>
</organism>
<name>A0AA43QV60_9LECA</name>
<protein>
    <submittedName>
        <fullName evidence="1">Uncharacterized protein</fullName>
    </submittedName>
</protein>